<organism evidence="5 10">
    <name type="scientific">Rotaria magnacalcarata</name>
    <dbReference type="NCBI Taxonomy" id="392030"/>
    <lineage>
        <taxon>Eukaryota</taxon>
        <taxon>Metazoa</taxon>
        <taxon>Spiralia</taxon>
        <taxon>Gnathifera</taxon>
        <taxon>Rotifera</taxon>
        <taxon>Eurotatoria</taxon>
        <taxon>Bdelloidea</taxon>
        <taxon>Philodinida</taxon>
        <taxon>Philodinidae</taxon>
        <taxon>Rotaria</taxon>
    </lineage>
</organism>
<dbReference type="AlphaFoldDB" id="A0A815HPL1"/>
<dbReference type="InterPro" id="IPR011992">
    <property type="entry name" value="EF-hand-dom_pair"/>
</dbReference>
<dbReference type="Proteomes" id="UP000663824">
    <property type="component" value="Unassembled WGS sequence"/>
</dbReference>
<dbReference type="PROSITE" id="PS00018">
    <property type="entry name" value="EF_HAND_1"/>
    <property type="match status" value="1"/>
</dbReference>
<dbReference type="Gene3D" id="1.10.238.10">
    <property type="entry name" value="EF-hand"/>
    <property type="match status" value="3"/>
</dbReference>
<evidence type="ECO:0000256" key="3">
    <source>
        <dbReference type="ARBA" id="ARBA00022837"/>
    </source>
</evidence>
<dbReference type="InterPro" id="IPR002048">
    <property type="entry name" value="EF_hand_dom"/>
</dbReference>
<keyword evidence="3" id="KW-0106">Calcium</keyword>
<feature type="domain" description="EF-hand" evidence="4">
    <location>
        <begin position="313"/>
        <end position="348"/>
    </location>
</feature>
<dbReference type="Proteomes" id="UP000663834">
    <property type="component" value="Unassembled WGS sequence"/>
</dbReference>
<name>A0A815HPL1_9BILA</name>
<keyword evidence="2" id="KW-0677">Repeat</keyword>
<evidence type="ECO:0000256" key="2">
    <source>
        <dbReference type="ARBA" id="ARBA00022737"/>
    </source>
</evidence>
<evidence type="ECO:0000313" key="9">
    <source>
        <dbReference type="EMBL" id="CAF3874692.1"/>
    </source>
</evidence>
<evidence type="ECO:0000313" key="5">
    <source>
        <dbReference type="EMBL" id="CAF1357777.1"/>
    </source>
</evidence>
<dbReference type="EMBL" id="CAJNOV010011049">
    <property type="protein sequence ID" value="CAF1434603.1"/>
    <property type="molecule type" value="Genomic_DNA"/>
</dbReference>
<dbReference type="SMART" id="SM00054">
    <property type="entry name" value="EFh"/>
    <property type="match status" value="4"/>
</dbReference>
<dbReference type="GO" id="GO:0017156">
    <property type="term" value="P:calcium-ion regulated exocytosis"/>
    <property type="evidence" value="ECO:0007669"/>
    <property type="project" value="TreeGrafter"/>
</dbReference>
<evidence type="ECO:0000313" key="8">
    <source>
        <dbReference type="EMBL" id="CAF3857733.1"/>
    </source>
</evidence>
<evidence type="ECO:0000313" key="10">
    <source>
        <dbReference type="Proteomes" id="UP000663834"/>
    </source>
</evidence>
<dbReference type="GO" id="GO:0005509">
    <property type="term" value="F:calcium ion binding"/>
    <property type="evidence" value="ECO:0007669"/>
    <property type="project" value="InterPro"/>
</dbReference>
<feature type="domain" description="EF-hand" evidence="4">
    <location>
        <begin position="170"/>
        <end position="205"/>
    </location>
</feature>
<dbReference type="Proteomes" id="UP000663855">
    <property type="component" value="Unassembled WGS sequence"/>
</dbReference>
<proteinExistence type="predicted"/>
<reference evidence="5" key="1">
    <citation type="submission" date="2021-02" db="EMBL/GenBank/DDBJ databases">
        <authorList>
            <person name="Nowell W R."/>
        </authorList>
    </citation>
    <scope>NUCLEOTIDE SEQUENCE</scope>
</reference>
<dbReference type="EMBL" id="CAJNOW010002589">
    <property type="protein sequence ID" value="CAF1357777.1"/>
    <property type="molecule type" value="Genomic_DNA"/>
</dbReference>
<accession>A0A815HPL1</accession>
<evidence type="ECO:0000259" key="4">
    <source>
        <dbReference type="PROSITE" id="PS50222"/>
    </source>
</evidence>
<evidence type="ECO:0000256" key="1">
    <source>
        <dbReference type="ARBA" id="ARBA00022723"/>
    </source>
</evidence>
<dbReference type="PANTHER" id="PTHR10827:SF98">
    <property type="entry name" value="45 KDA CALCIUM-BINDING PROTEIN"/>
    <property type="match status" value="1"/>
</dbReference>
<evidence type="ECO:0000313" key="7">
    <source>
        <dbReference type="EMBL" id="CAF1990044.1"/>
    </source>
</evidence>
<dbReference type="PANTHER" id="PTHR10827">
    <property type="entry name" value="RETICULOCALBIN"/>
    <property type="match status" value="1"/>
</dbReference>
<sequence>MIVLSIELLHLVLANIFVLNALPVLDVKSENQYRIKNSNKKAVLLQSHINKLTPVLTTSLVLPKLQLPENFNLTEIAKNLKDFGIHSLKDDKHIEGVPLDRHGKVNPDFHKEIFLGNHELFESDIQHDKNKRNKKLEEIFREVDLDHNERLSQDEVLNYVYRNVQQHLNEARNRNLQLFLLIDSNEDGTVTWHEYVALYIKFHNMSALNIPDLNNINNILDMSEPSLRRELMNIQYRWIQVDDAGDNKLNAEEFLEFRHPEVFGRLYKYMVDDMMSQLDRNGDTKIDENEFSFLPPSILVDGSNSVWENRNKKWVEEQKEEFREMDLDKDGFLITDELSQAFNPLNRVHIGMQVKKLFSHVDDSPKDDVLSLEEVQTHADVFTNMNILETEKILHNDE</sequence>
<feature type="domain" description="EF-hand" evidence="4">
    <location>
        <begin position="131"/>
        <end position="166"/>
    </location>
</feature>
<dbReference type="PROSITE" id="PS50222">
    <property type="entry name" value="EF_HAND_2"/>
    <property type="match status" value="3"/>
</dbReference>
<dbReference type="InterPro" id="IPR018247">
    <property type="entry name" value="EF_Hand_1_Ca_BS"/>
</dbReference>
<dbReference type="EMBL" id="CAJOBJ010001025">
    <property type="protein sequence ID" value="CAF3857733.1"/>
    <property type="molecule type" value="Genomic_DNA"/>
</dbReference>
<evidence type="ECO:0000313" key="6">
    <source>
        <dbReference type="EMBL" id="CAF1434603.1"/>
    </source>
</evidence>
<dbReference type="Proteomes" id="UP000681720">
    <property type="component" value="Unassembled WGS sequence"/>
</dbReference>
<keyword evidence="1" id="KW-0479">Metal-binding</keyword>
<gene>
    <name evidence="9" type="ORF">BYL167_LOCUS7114</name>
    <name evidence="6" type="ORF">CJN711_LOCUS23747</name>
    <name evidence="8" type="ORF">GIL414_LOCUS4318</name>
    <name evidence="5" type="ORF">KQP761_LOCUS7574</name>
    <name evidence="7" type="ORF">MBJ925_LOCUS7723</name>
</gene>
<dbReference type="Proteomes" id="UP000681967">
    <property type="component" value="Unassembled WGS sequence"/>
</dbReference>
<dbReference type="OrthoDB" id="9978834at2759"/>
<dbReference type="EMBL" id="CAJOBH010001808">
    <property type="protein sequence ID" value="CAF3874692.1"/>
    <property type="molecule type" value="Genomic_DNA"/>
</dbReference>
<dbReference type="Pfam" id="PF13499">
    <property type="entry name" value="EF-hand_7"/>
    <property type="match status" value="1"/>
</dbReference>
<dbReference type="EMBL" id="CAJNRE010002754">
    <property type="protein sequence ID" value="CAF1990044.1"/>
    <property type="molecule type" value="Genomic_DNA"/>
</dbReference>
<comment type="caution">
    <text evidence="5">The sequence shown here is derived from an EMBL/GenBank/DDBJ whole genome shotgun (WGS) entry which is preliminary data.</text>
</comment>
<dbReference type="Pfam" id="PF13202">
    <property type="entry name" value="EF-hand_5"/>
    <property type="match status" value="1"/>
</dbReference>
<dbReference type="GO" id="GO:0005783">
    <property type="term" value="C:endoplasmic reticulum"/>
    <property type="evidence" value="ECO:0007669"/>
    <property type="project" value="TreeGrafter"/>
</dbReference>
<dbReference type="SUPFAM" id="SSF47473">
    <property type="entry name" value="EF-hand"/>
    <property type="match status" value="2"/>
</dbReference>
<protein>
    <recommendedName>
        <fullName evidence="4">EF-hand domain-containing protein</fullName>
    </recommendedName>
</protein>